<evidence type="ECO:0000313" key="1">
    <source>
        <dbReference type="EMBL" id="ESN99616.1"/>
    </source>
</evidence>
<evidence type="ECO:0000313" key="3">
    <source>
        <dbReference type="Proteomes" id="UP000015101"/>
    </source>
</evidence>
<dbReference type="InterPro" id="IPR004991">
    <property type="entry name" value="Aerolysin-like"/>
</dbReference>
<dbReference type="GeneID" id="20205967"/>
<dbReference type="EnsemblMetazoa" id="HelroT176785">
    <property type="protein sequence ID" value="HelroP176785"/>
    <property type="gene ID" value="HelroG176785"/>
</dbReference>
<dbReference type="HOGENOM" id="CLU_064578_0_0_1"/>
<keyword evidence="3" id="KW-1185">Reference proteome</keyword>
<dbReference type="InParanoid" id="T1FAW8"/>
<dbReference type="SUPFAM" id="SSF56973">
    <property type="entry name" value="Aerolisin/ETX pore-forming domain"/>
    <property type="match status" value="1"/>
</dbReference>
<evidence type="ECO:0000313" key="2">
    <source>
        <dbReference type="EnsemblMetazoa" id="HelroP176785"/>
    </source>
</evidence>
<dbReference type="OrthoDB" id="9977517at2759"/>
<proteinExistence type="predicted"/>
<dbReference type="Proteomes" id="UP000015101">
    <property type="component" value="Unassembled WGS sequence"/>
</dbReference>
<gene>
    <name evidence="2" type="primary">20205967</name>
    <name evidence="1" type="ORF">HELRODRAFT_176785</name>
</gene>
<dbReference type="PANTHER" id="PTHR39369">
    <property type="entry name" value="LIN-24 (TWENTY-FOUR) LIKE"/>
    <property type="match status" value="1"/>
</dbReference>
<dbReference type="RefSeq" id="XP_009022373.1">
    <property type="nucleotide sequence ID" value="XM_009024125.1"/>
</dbReference>
<dbReference type="PANTHER" id="PTHR39369:SF6">
    <property type="entry name" value="LIN-24 (TWENTY-FOUR) LIKE"/>
    <property type="match status" value="1"/>
</dbReference>
<dbReference type="Gene3D" id="2.170.15.10">
    <property type="entry name" value="Proaerolysin, chain A, domain 3"/>
    <property type="match status" value="1"/>
</dbReference>
<dbReference type="Pfam" id="PF03318">
    <property type="entry name" value="ETX_MTX2"/>
    <property type="match status" value="1"/>
</dbReference>
<dbReference type="CDD" id="cd20237">
    <property type="entry name" value="PFM_LIN24-like"/>
    <property type="match status" value="1"/>
</dbReference>
<dbReference type="EMBL" id="KB097106">
    <property type="protein sequence ID" value="ESN99616.1"/>
    <property type="molecule type" value="Genomic_DNA"/>
</dbReference>
<dbReference type="OMA" id="HAWTEIA"/>
<dbReference type="KEGG" id="hro:HELRODRAFT_176785"/>
<reference evidence="1 3" key="2">
    <citation type="journal article" date="2013" name="Nature">
        <title>Insights into bilaterian evolution from three spiralian genomes.</title>
        <authorList>
            <person name="Simakov O."/>
            <person name="Marletaz F."/>
            <person name="Cho S.J."/>
            <person name="Edsinger-Gonzales E."/>
            <person name="Havlak P."/>
            <person name="Hellsten U."/>
            <person name="Kuo D.H."/>
            <person name="Larsson T."/>
            <person name="Lv J."/>
            <person name="Arendt D."/>
            <person name="Savage R."/>
            <person name="Osoegawa K."/>
            <person name="de Jong P."/>
            <person name="Grimwood J."/>
            <person name="Chapman J.A."/>
            <person name="Shapiro H."/>
            <person name="Aerts A."/>
            <person name="Otillar R.P."/>
            <person name="Terry A.Y."/>
            <person name="Boore J.L."/>
            <person name="Grigoriev I.V."/>
            <person name="Lindberg D.R."/>
            <person name="Seaver E.C."/>
            <person name="Weisblat D.A."/>
            <person name="Putnam N.H."/>
            <person name="Rokhsar D.S."/>
        </authorList>
    </citation>
    <scope>NUCLEOTIDE SEQUENCE</scope>
</reference>
<dbReference type="EMBL" id="AMQM01005841">
    <property type="status" value="NOT_ANNOTATED_CDS"/>
    <property type="molecule type" value="Genomic_DNA"/>
</dbReference>
<accession>T1FAW8</accession>
<reference evidence="3" key="1">
    <citation type="submission" date="2012-12" db="EMBL/GenBank/DDBJ databases">
        <authorList>
            <person name="Hellsten U."/>
            <person name="Grimwood J."/>
            <person name="Chapman J.A."/>
            <person name="Shapiro H."/>
            <person name="Aerts A."/>
            <person name="Otillar R.P."/>
            <person name="Terry A.Y."/>
            <person name="Boore J.L."/>
            <person name="Simakov O."/>
            <person name="Marletaz F."/>
            <person name="Cho S.-J."/>
            <person name="Edsinger-Gonzales E."/>
            <person name="Havlak P."/>
            <person name="Kuo D.-H."/>
            <person name="Larsson T."/>
            <person name="Lv J."/>
            <person name="Arendt D."/>
            <person name="Savage R."/>
            <person name="Osoegawa K."/>
            <person name="de Jong P."/>
            <person name="Lindberg D.R."/>
            <person name="Seaver E.C."/>
            <person name="Weisblat D.A."/>
            <person name="Putnam N.H."/>
            <person name="Grigoriev I.V."/>
            <person name="Rokhsar D.S."/>
        </authorList>
    </citation>
    <scope>NUCLEOTIDE SEQUENCE</scope>
</reference>
<sequence length="351" mass="39495">MRLFSIGRRRVVHDPMVDIEGLLIHHAWTEIADPNIFDRIFKNKKFQLEVNWSHLDISHQLTSFRIRNRSGTDQIIGGSSFAQKSKSQTTSEKLRSKVLRRDLCLFRTEFTNTSDEAQTFTFKTERKTTSRQKRLKRQNIAFKIRCDISIQQGFRIGGNVDIRVSIPTTPAGMLPKVADAAASELDTCRITGGLSGELHVTKATGQTIEENLTWGVDSQVNVEPKSRVVAALMIREEELTADFVITTTIRAIHSVVQVYIKDKKTKRLLEILEIPAKNLADILGSDRFSKLENNVVQCDTKGNIKAVYGAEQVIRVDSYKDLKGGFVDGEAHKFDSTLPTLATDGYLVEEA</sequence>
<name>T1FAW8_HELRO</name>
<dbReference type="AlphaFoldDB" id="T1FAW8"/>
<reference evidence="2" key="3">
    <citation type="submission" date="2015-06" db="UniProtKB">
        <authorList>
            <consortium name="EnsemblMetazoa"/>
        </authorList>
    </citation>
    <scope>IDENTIFICATION</scope>
</reference>
<organism evidence="2 3">
    <name type="scientific">Helobdella robusta</name>
    <name type="common">Californian leech</name>
    <dbReference type="NCBI Taxonomy" id="6412"/>
    <lineage>
        <taxon>Eukaryota</taxon>
        <taxon>Metazoa</taxon>
        <taxon>Spiralia</taxon>
        <taxon>Lophotrochozoa</taxon>
        <taxon>Annelida</taxon>
        <taxon>Clitellata</taxon>
        <taxon>Hirudinea</taxon>
        <taxon>Rhynchobdellida</taxon>
        <taxon>Glossiphoniidae</taxon>
        <taxon>Helobdella</taxon>
    </lineage>
</organism>
<protein>
    <submittedName>
        <fullName evidence="1 2">Uncharacterized protein</fullName>
    </submittedName>
</protein>
<dbReference type="CTD" id="20205967"/>